<dbReference type="GO" id="GO:0006886">
    <property type="term" value="P:intracellular protein transport"/>
    <property type="evidence" value="ECO:0007669"/>
    <property type="project" value="InterPro"/>
</dbReference>
<dbReference type="InterPro" id="IPR016024">
    <property type="entry name" value="ARM-type_fold"/>
</dbReference>
<dbReference type="PANTHER" id="PTHR10013">
    <property type="entry name" value="GENERAL VESICULAR TRANSPORT FACTOR P115"/>
    <property type="match status" value="1"/>
</dbReference>
<organism evidence="7 8">
    <name type="scientific">Drechslerella dactyloides</name>
    <name type="common">Nematode-trapping fungus</name>
    <name type="synonym">Arthrobotrys dactyloides</name>
    <dbReference type="NCBI Taxonomy" id="74499"/>
    <lineage>
        <taxon>Eukaryota</taxon>
        <taxon>Fungi</taxon>
        <taxon>Dikarya</taxon>
        <taxon>Ascomycota</taxon>
        <taxon>Pezizomycotina</taxon>
        <taxon>Orbiliomycetes</taxon>
        <taxon>Orbiliales</taxon>
        <taxon>Orbiliaceae</taxon>
        <taxon>Drechslerella</taxon>
    </lineage>
</organism>
<dbReference type="GO" id="GO:0048280">
    <property type="term" value="P:vesicle fusion with Golgi apparatus"/>
    <property type="evidence" value="ECO:0007669"/>
    <property type="project" value="InterPro"/>
</dbReference>
<comment type="subcellular location">
    <subcellularLocation>
        <location evidence="1">Golgi apparatus</location>
    </subcellularLocation>
</comment>
<keyword evidence="2" id="KW-0333">Golgi apparatus</keyword>
<dbReference type="InterPro" id="IPR006953">
    <property type="entry name" value="Vesicle_Uso1_P115_head"/>
</dbReference>
<evidence type="ECO:0000259" key="5">
    <source>
        <dbReference type="Pfam" id="PF04869"/>
    </source>
</evidence>
<feature type="region of interest" description="Disordered" evidence="4">
    <location>
        <begin position="934"/>
        <end position="971"/>
    </location>
</feature>
<evidence type="ECO:0000259" key="6">
    <source>
        <dbReference type="Pfam" id="PF04871"/>
    </source>
</evidence>
<feature type="domain" description="Vesicle tethering protein Uso1/P115-like head" evidence="5">
    <location>
        <begin position="338"/>
        <end position="643"/>
    </location>
</feature>
<dbReference type="InterPro" id="IPR024095">
    <property type="entry name" value="Vesicle_P115"/>
</dbReference>
<dbReference type="Gene3D" id="1.25.10.10">
    <property type="entry name" value="Leucine-rich Repeat Variant"/>
    <property type="match status" value="1"/>
</dbReference>
<evidence type="ECO:0000313" key="8">
    <source>
        <dbReference type="Proteomes" id="UP001221413"/>
    </source>
</evidence>
<sequence>MEMFSGILANQAPPKQTAAATIATLCDRLLHATLLEDRRAAVLGLRSFAREYKESVASGGLRGLIGTLAKDSDDVDTVKVVLETLLLLFVTENDSSDSPDDISLWLADEFTQKQDNITLLIDFLDQPDFYERLYSLKLLIAILKNRPERTRECIYTAPLGISRLVGTLDDRREIIRNEGVQLLIALTEEHAEIQKLVAFENAFDRIFNIINAEGGLMGGFLVHDCLRLLTNLLAFNVSNQSFFRETGCITKLANLFGTDQVADDMLLESTAKNVLQLLGLCKVFVTLGGSATHANQLSFWQNGLSAKVLILAFSPKSSIEVRSEALDTIANMIRGHHALQEGFAQQQVDASALPMYATLDAAGEASKHTAYVIEALLNMALLDTNLASFNLRMAAVQCIEGYVYDNAEIRLHFLDRAVKGFTSGEDETANIFNALIDLDSDSRADPYRTWLSGAIFTTLIFGNQEAQAVAMQLTSGDTDSGEEVVTAIQTFSTNLVSALQYGLDSRISLAFLMILCVWLYDNPEAVDDFLNEGSTIENLLAIINQSNKSDIILQGMCAFLMGIVFEFSTKESPIPRGTLHSLILSRLSKDQYFHKLHKLRQHPTIRDFEVMGNKPHGKGLPEVYFTGEFIEFFKDNYSHILRSMDRDPGDPSGRLANGESKMVSTEMLESVTAQLETKEDELSKLQAAHTALEHKLSQEQEELRRFRETSSVTVQKIKEVAAREIASARDEALSIQEQAEADLLAEREAHRSELQEATLRMDAALRESRSATEKVTKETASVIAKLQEQNSQLQEQNSQLQKELDSAQAERSSQNQQIDNMKSAILKLESQLNEQLDSYKKLQARHESEKEVLRKGAEKQISDLRKELEDRIQEAAEVSEESQKRVEAVQTELTHAKKAAQKAIDDEKQKAVSAQEDMDELMLVMADLEGKKKEYKRRLRTLGEEVSDDEDGDGDEDEDEGEEEDEEEEVE</sequence>
<dbReference type="AlphaFoldDB" id="A0AAD6ISQ6"/>
<comment type="caution">
    <text evidence="7">The sequence shown here is derived from an EMBL/GenBank/DDBJ whole genome shotgun (WGS) entry which is preliminary data.</text>
</comment>
<dbReference type="PANTHER" id="PTHR10013:SF0">
    <property type="entry name" value="GENERAL VESICULAR TRANSPORT FACTOR P115"/>
    <property type="match status" value="1"/>
</dbReference>
<name>A0AAD6ISQ6_DREDA</name>
<dbReference type="GO" id="GO:0006888">
    <property type="term" value="P:endoplasmic reticulum to Golgi vesicle-mediated transport"/>
    <property type="evidence" value="ECO:0007669"/>
    <property type="project" value="TreeGrafter"/>
</dbReference>
<dbReference type="SUPFAM" id="SSF48371">
    <property type="entry name" value="ARM repeat"/>
    <property type="match status" value="1"/>
</dbReference>
<evidence type="ECO:0000256" key="1">
    <source>
        <dbReference type="ARBA" id="ARBA00004555"/>
    </source>
</evidence>
<feature type="domain" description="Uso1/p115-like vesicle tethering protein C-terminal" evidence="6">
    <location>
        <begin position="845"/>
        <end position="962"/>
    </location>
</feature>
<evidence type="ECO:0000256" key="4">
    <source>
        <dbReference type="SAM" id="MobiDB-lite"/>
    </source>
</evidence>
<proteinExistence type="predicted"/>
<dbReference type="GO" id="GO:0048211">
    <property type="term" value="P:Golgi vesicle docking"/>
    <property type="evidence" value="ECO:0007669"/>
    <property type="project" value="TreeGrafter"/>
</dbReference>
<evidence type="ECO:0000256" key="2">
    <source>
        <dbReference type="ARBA" id="ARBA00023034"/>
    </source>
</evidence>
<dbReference type="EMBL" id="JAQGDS010000013">
    <property type="protein sequence ID" value="KAJ6256276.1"/>
    <property type="molecule type" value="Genomic_DNA"/>
</dbReference>
<feature type="compositionally biased region" description="Acidic residues" evidence="4">
    <location>
        <begin position="945"/>
        <end position="971"/>
    </location>
</feature>
<dbReference type="Pfam" id="PF04869">
    <property type="entry name" value="Uso1_p115_head"/>
    <property type="match status" value="1"/>
</dbReference>
<accession>A0AAD6ISQ6</accession>
<dbReference type="GO" id="GO:0005795">
    <property type="term" value="C:Golgi stack"/>
    <property type="evidence" value="ECO:0007669"/>
    <property type="project" value="TreeGrafter"/>
</dbReference>
<dbReference type="GO" id="GO:0012507">
    <property type="term" value="C:ER to Golgi transport vesicle membrane"/>
    <property type="evidence" value="ECO:0007669"/>
    <property type="project" value="TreeGrafter"/>
</dbReference>
<dbReference type="GO" id="GO:0000139">
    <property type="term" value="C:Golgi membrane"/>
    <property type="evidence" value="ECO:0007669"/>
    <property type="project" value="InterPro"/>
</dbReference>
<evidence type="ECO:0000256" key="3">
    <source>
        <dbReference type="ARBA" id="ARBA00023054"/>
    </source>
</evidence>
<dbReference type="InterPro" id="IPR006955">
    <property type="entry name" value="Uso1_p115_C"/>
</dbReference>
<protein>
    <submittedName>
        <fullName evidence="7">Uncharacterized protein</fullName>
    </submittedName>
</protein>
<keyword evidence="3" id="KW-0175">Coiled coil</keyword>
<evidence type="ECO:0000313" key="7">
    <source>
        <dbReference type="EMBL" id="KAJ6256276.1"/>
    </source>
</evidence>
<dbReference type="Pfam" id="PF04871">
    <property type="entry name" value="Uso1_p115_C"/>
    <property type="match status" value="1"/>
</dbReference>
<gene>
    <name evidence="7" type="ORF">Dda_8773</name>
</gene>
<dbReference type="InterPro" id="IPR011989">
    <property type="entry name" value="ARM-like"/>
</dbReference>
<dbReference type="GO" id="GO:0005783">
    <property type="term" value="C:endoplasmic reticulum"/>
    <property type="evidence" value="ECO:0007669"/>
    <property type="project" value="TreeGrafter"/>
</dbReference>
<dbReference type="Proteomes" id="UP001221413">
    <property type="component" value="Unassembled WGS sequence"/>
</dbReference>
<reference evidence="7" key="1">
    <citation type="submission" date="2023-01" db="EMBL/GenBank/DDBJ databases">
        <title>The chitinases involved in constricting ring structure development in the nematode-trapping fungus Drechslerella dactyloides.</title>
        <authorList>
            <person name="Wang R."/>
            <person name="Zhang L."/>
            <person name="Tang P."/>
            <person name="Li S."/>
            <person name="Liang L."/>
        </authorList>
    </citation>
    <scope>NUCLEOTIDE SEQUENCE</scope>
    <source>
        <strain evidence="7">YMF1.00031</strain>
    </source>
</reference>
<keyword evidence="8" id="KW-1185">Reference proteome</keyword>
<dbReference type="FunFam" id="1.25.10.10:FF:000296">
    <property type="entry name" value="Related to transport protein USO1"/>
    <property type="match status" value="1"/>
</dbReference>